<evidence type="ECO:0000313" key="2">
    <source>
        <dbReference type="EMBL" id="SZX62150.1"/>
    </source>
</evidence>
<sequence length="94" mass="9592">MQAARGAAGRSKAGGAGRSSSSSMSVAQRGAACQLLPLSSSRAAPLPPDQPGIVHVSWRQYSGALGSCADAGTQGARRDAGGSRRSRKKQGRRR</sequence>
<feature type="compositionally biased region" description="Basic residues" evidence="1">
    <location>
        <begin position="84"/>
        <end position="94"/>
    </location>
</feature>
<keyword evidence="3" id="KW-1185">Reference proteome</keyword>
<evidence type="ECO:0000256" key="1">
    <source>
        <dbReference type="SAM" id="MobiDB-lite"/>
    </source>
</evidence>
<reference evidence="2 3" key="1">
    <citation type="submission" date="2016-10" db="EMBL/GenBank/DDBJ databases">
        <authorList>
            <person name="Cai Z."/>
        </authorList>
    </citation>
    <scope>NUCLEOTIDE SEQUENCE [LARGE SCALE GENOMIC DNA]</scope>
</reference>
<feature type="compositionally biased region" description="Low complexity" evidence="1">
    <location>
        <begin position="18"/>
        <end position="29"/>
    </location>
</feature>
<dbReference type="EMBL" id="FNXT01000206">
    <property type="protein sequence ID" value="SZX62150.1"/>
    <property type="molecule type" value="Genomic_DNA"/>
</dbReference>
<feature type="region of interest" description="Disordered" evidence="1">
    <location>
        <begin position="66"/>
        <end position="94"/>
    </location>
</feature>
<dbReference type="AlphaFoldDB" id="A0A383VB34"/>
<feature type="region of interest" description="Disordered" evidence="1">
    <location>
        <begin position="1"/>
        <end position="29"/>
    </location>
</feature>
<name>A0A383VB34_TETOB</name>
<feature type="compositionally biased region" description="Low complexity" evidence="1">
    <location>
        <begin position="1"/>
        <end position="11"/>
    </location>
</feature>
<accession>A0A383VB34</accession>
<protein>
    <submittedName>
        <fullName evidence="2">Uncharacterized protein</fullName>
    </submittedName>
</protein>
<proteinExistence type="predicted"/>
<dbReference type="Proteomes" id="UP000256970">
    <property type="component" value="Unassembled WGS sequence"/>
</dbReference>
<gene>
    <name evidence="2" type="ORF">BQ4739_LOCUS2673</name>
</gene>
<evidence type="ECO:0000313" key="3">
    <source>
        <dbReference type="Proteomes" id="UP000256970"/>
    </source>
</evidence>
<organism evidence="2 3">
    <name type="scientific">Tetradesmus obliquus</name>
    <name type="common">Green alga</name>
    <name type="synonym">Acutodesmus obliquus</name>
    <dbReference type="NCBI Taxonomy" id="3088"/>
    <lineage>
        <taxon>Eukaryota</taxon>
        <taxon>Viridiplantae</taxon>
        <taxon>Chlorophyta</taxon>
        <taxon>core chlorophytes</taxon>
        <taxon>Chlorophyceae</taxon>
        <taxon>CS clade</taxon>
        <taxon>Sphaeropleales</taxon>
        <taxon>Scenedesmaceae</taxon>
        <taxon>Tetradesmus</taxon>
    </lineage>
</organism>